<comment type="caution">
    <text evidence="9">The sequence shown here is derived from an EMBL/GenBank/DDBJ whole genome shotgun (WGS) entry which is preliminary data.</text>
</comment>
<keyword evidence="3" id="KW-0732">Signal</keyword>
<dbReference type="OrthoDB" id="27095at2759"/>
<keyword evidence="5 7" id="KW-0472">Membrane</keyword>
<keyword evidence="10" id="KW-1185">Reference proteome</keyword>
<dbReference type="Proteomes" id="UP001152607">
    <property type="component" value="Unassembled WGS sequence"/>
</dbReference>
<keyword evidence="2 7" id="KW-0812">Transmembrane</keyword>
<evidence type="ECO:0000256" key="2">
    <source>
        <dbReference type="ARBA" id="ARBA00022692"/>
    </source>
</evidence>
<dbReference type="PANTHER" id="PTHR13605">
    <property type="entry name" value="ER MEMBRANE PROTEIN COMPLEX SUBUNIT 7"/>
    <property type="match status" value="1"/>
</dbReference>
<dbReference type="EMBL" id="CAOQHR010000002">
    <property type="protein sequence ID" value="CAI6328466.1"/>
    <property type="molecule type" value="Genomic_DNA"/>
</dbReference>
<comment type="subcellular location">
    <subcellularLocation>
        <location evidence="1">Membrane</location>
        <topology evidence="1">Single-pass membrane protein</topology>
    </subcellularLocation>
</comment>
<evidence type="ECO:0000256" key="6">
    <source>
        <dbReference type="SAM" id="MobiDB-lite"/>
    </source>
</evidence>
<sequence>MEYIFPRINEHPQLPSFTAFTMRYSLPFVAYMASIASAARFMIHIPATQLMNPSTLPSTTHVTLQSSGPPQDAYITRSNSFNFHNISTGSYLATVHCRDFAFEPLRIDVTLEEAVEGSGEKKEVVRAWQTFLGNEWENKGESRGHGGNGLVIEAKPLGGKFFYQERTGFSPLSFLKNPMILMALVSMVLIFGMPYIMDNMDPEMKAEYEEMQKKGVMGSATTDTANQIQNFDLAGWMAGKTDTPNRGQSPAPPSKKK</sequence>
<evidence type="ECO:0000256" key="3">
    <source>
        <dbReference type="ARBA" id="ARBA00022729"/>
    </source>
</evidence>
<dbReference type="Pfam" id="PF09430">
    <property type="entry name" value="EMC7_beta-sandw"/>
    <property type="match status" value="1"/>
</dbReference>
<dbReference type="InterPro" id="IPR039163">
    <property type="entry name" value="EMC7"/>
</dbReference>
<feature type="domain" description="ER membrane protein complex subunit 7 beta-sandwich" evidence="8">
    <location>
        <begin position="52"/>
        <end position="182"/>
    </location>
</feature>
<proteinExistence type="predicted"/>
<gene>
    <name evidence="9" type="ORF">PDIGIT_LOCUS3984</name>
</gene>
<evidence type="ECO:0000256" key="4">
    <source>
        <dbReference type="ARBA" id="ARBA00022989"/>
    </source>
</evidence>
<protein>
    <recommendedName>
        <fullName evidence="8">ER membrane protein complex subunit 7 beta-sandwich domain-containing protein</fullName>
    </recommendedName>
</protein>
<dbReference type="AlphaFoldDB" id="A0A9W4XMY3"/>
<evidence type="ECO:0000259" key="8">
    <source>
        <dbReference type="Pfam" id="PF09430"/>
    </source>
</evidence>
<organism evidence="9 10">
    <name type="scientific">Periconia digitata</name>
    <dbReference type="NCBI Taxonomy" id="1303443"/>
    <lineage>
        <taxon>Eukaryota</taxon>
        <taxon>Fungi</taxon>
        <taxon>Dikarya</taxon>
        <taxon>Ascomycota</taxon>
        <taxon>Pezizomycotina</taxon>
        <taxon>Dothideomycetes</taxon>
        <taxon>Pleosporomycetidae</taxon>
        <taxon>Pleosporales</taxon>
        <taxon>Massarineae</taxon>
        <taxon>Periconiaceae</taxon>
        <taxon>Periconia</taxon>
    </lineage>
</organism>
<feature type="transmembrane region" description="Helical" evidence="7">
    <location>
        <begin position="179"/>
        <end position="197"/>
    </location>
</feature>
<evidence type="ECO:0000256" key="1">
    <source>
        <dbReference type="ARBA" id="ARBA00004167"/>
    </source>
</evidence>
<evidence type="ECO:0000313" key="9">
    <source>
        <dbReference type="EMBL" id="CAI6328466.1"/>
    </source>
</evidence>
<accession>A0A9W4XMY3</accession>
<reference evidence="9" key="1">
    <citation type="submission" date="2023-01" db="EMBL/GenBank/DDBJ databases">
        <authorList>
            <person name="Van Ghelder C."/>
            <person name="Rancurel C."/>
        </authorList>
    </citation>
    <scope>NUCLEOTIDE SEQUENCE</scope>
    <source>
        <strain evidence="9">CNCM I-4278</strain>
    </source>
</reference>
<evidence type="ECO:0000313" key="10">
    <source>
        <dbReference type="Proteomes" id="UP001152607"/>
    </source>
</evidence>
<keyword evidence="4 7" id="KW-1133">Transmembrane helix</keyword>
<name>A0A9W4XMY3_9PLEO</name>
<feature type="region of interest" description="Disordered" evidence="6">
    <location>
        <begin position="236"/>
        <end position="257"/>
    </location>
</feature>
<dbReference type="InterPro" id="IPR019008">
    <property type="entry name" value="Beta_sandwich_EMC7"/>
</dbReference>
<evidence type="ECO:0000256" key="7">
    <source>
        <dbReference type="SAM" id="Phobius"/>
    </source>
</evidence>
<dbReference type="GO" id="GO:0072546">
    <property type="term" value="C:EMC complex"/>
    <property type="evidence" value="ECO:0007669"/>
    <property type="project" value="TreeGrafter"/>
</dbReference>
<evidence type="ECO:0000256" key="5">
    <source>
        <dbReference type="ARBA" id="ARBA00023136"/>
    </source>
</evidence>
<dbReference type="PANTHER" id="PTHR13605:SF4">
    <property type="entry name" value="ER MEMBRANE PROTEIN COMPLEX SUBUNIT 7"/>
    <property type="match status" value="1"/>
</dbReference>